<organism evidence="1 2">
    <name type="scientific">Gelidibacter maritimus</name>
    <dbReference type="NCBI Taxonomy" id="2761487"/>
    <lineage>
        <taxon>Bacteria</taxon>
        <taxon>Pseudomonadati</taxon>
        <taxon>Bacteroidota</taxon>
        <taxon>Flavobacteriia</taxon>
        <taxon>Flavobacteriales</taxon>
        <taxon>Flavobacteriaceae</taxon>
        <taxon>Gelidibacter</taxon>
    </lineage>
</organism>
<proteinExistence type="predicted"/>
<gene>
    <name evidence="1" type="ORF">H3Z82_18325</name>
</gene>
<comment type="caution">
    <text evidence="1">The sequence shown here is derived from an EMBL/GenBank/DDBJ whole genome shotgun (WGS) entry which is preliminary data.</text>
</comment>
<dbReference type="EMBL" id="JACGLT010000023">
    <property type="protein sequence ID" value="MBA6154681.1"/>
    <property type="molecule type" value="Genomic_DNA"/>
</dbReference>
<sequence>MPAGQAHTTWFPELKDILKNKWNSNYSIEQHFSLVTDLNEKLRQIRKELNIQPPMMWCPNCQKRHRSRFNDVSITGMYYALKRFEYCDTDEFNKLLRDWKQYSKSENVDIYGNKKTDKREL</sequence>
<reference evidence="1 2" key="1">
    <citation type="submission" date="2020-07" db="EMBL/GenBank/DDBJ databases">
        <title>Bacterium isolated from marine sediment.</title>
        <authorList>
            <person name="Shang D."/>
        </authorList>
    </citation>
    <scope>NUCLEOTIDE SEQUENCE [LARGE SCALE GENOMIC DNA]</scope>
    <source>
        <strain evidence="1 2">F6074</strain>
    </source>
</reference>
<protein>
    <recommendedName>
        <fullName evidence="3">Transposase</fullName>
    </recommendedName>
</protein>
<dbReference type="RefSeq" id="WP_062129131.1">
    <property type="nucleotide sequence ID" value="NZ_JACGLT010000023.1"/>
</dbReference>
<evidence type="ECO:0008006" key="3">
    <source>
        <dbReference type="Google" id="ProtNLM"/>
    </source>
</evidence>
<dbReference type="Proteomes" id="UP000541857">
    <property type="component" value="Unassembled WGS sequence"/>
</dbReference>
<name>A0A7W2M8H9_9FLAO</name>
<keyword evidence="2" id="KW-1185">Reference proteome</keyword>
<dbReference type="AlphaFoldDB" id="A0A7W2M8H9"/>
<accession>A0A7W2M8H9</accession>
<evidence type="ECO:0000313" key="2">
    <source>
        <dbReference type="Proteomes" id="UP000541857"/>
    </source>
</evidence>
<evidence type="ECO:0000313" key="1">
    <source>
        <dbReference type="EMBL" id="MBA6154681.1"/>
    </source>
</evidence>